<gene>
    <name evidence="6" type="ordered locus">Thicy_0752</name>
</gene>
<dbReference type="Gene3D" id="3.40.190.10">
    <property type="entry name" value="Periplasmic binding protein-like II"/>
    <property type="match status" value="1"/>
</dbReference>
<feature type="domain" description="Solute-binding protein family 5" evidence="5">
    <location>
        <begin position="88"/>
        <end position="410"/>
    </location>
</feature>
<dbReference type="PROSITE" id="PS51257">
    <property type="entry name" value="PROKAR_LIPOPROTEIN"/>
    <property type="match status" value="1"/>
</dbReference>
<dbReference type="Proteomes" id="UP000009232">
    <property type="component" value="Chromosome"/>
</dbReference>
<dbReference type="PANTHER" id="PTHR30290:SF10">
    <property type="entry name" value="PERIPLASMIC OLIGOPEPTIDE-BINDING PROTEIN-RELATED"/>
    <property type="match status" value="1"/>
</dbReference>
<dbReference type="GO" id="GO:0015833">
    <property type="term" value="P:peptide transport"/>
    <property type="evidence" value="ECO:0007669"/>
    <property type="project" value="TreeGrafter"/>
</dbReference>
<dbReference type="OrthoDB" id="9801912at2"/>
<dbReference type="RefSeq" id="WP_013835303.1">
    <property type="nucleotide sequence ID" value="NC_015581.1"/>
</dbReference>
<proteinExistence type="inferred from homology"/>
<dbReference type="InterPro" id="IPR039424">
    <property type="entry name" value="SBP_5"/>
</dbReference>
<evidence type="ECO:0000313" key="7">
    <source>
        <dbReference type="Proteomes" id="UP000009232"/>
    </source>
</evidence>
<comment type="similarity">
    <text evidence="2">Belongs to the bacterial solute-binding protein 5 family.</text>
</comment>
<evidence type="ECO:0000259" key="5">
    <source>
        <dbReference type="Pfam" id="PF00496"/>
    </source>
</evidence>
<evidence type="ECO:0000256" key="4">
    <source>
        <dbReference type="ARBA" id="ARBA00022729"/>
    </source>
</evidence>
<dbReference type="InterPro" id="IPR030678">
    <property type="entry name" value="Peptide/Ni-bd"/>
</dbReference>
<dbReference type="eggNOG" id="COG0747">
    <property type="taxonomic scope" value="Bacteria"/>
</dbReference>
<accession>F6DCD8</accession>
<protein>
    <submittedName>
        <fullName evidence="6">ABC-type transporter, periplasmic subunit</fullName>
    </submittedName>
</protein>
<dbReference type="Gene3D" id="3.90.76.10">
    <property type="entry name" value="Dipeptide-binding Protein, Domain 1"/>
    <property type="match status" value="1"/>
</dbReference>
<dbReference type="EMBL" id="CP002776">
    <property type="protein sequence ID" value="AEG31524.1"/>
    <property type="molecule type" value="Genomic_DNA"/>
</dbReference>
<dbReference type="PANTHER" id="PTHR30290">
    <property type="entry name" value="PERIPLASMIC BINDING COMPONENT OF ABC TRANSPORTER"/>
    <property type="match status" value="1"/>
</dbReference>
<dbReference type="HOGENOM" id="CLU_017028_7_3_6"/>
<dbReference type="STRING" id="717773.Thicy_0752"/>
<dbReference type="PIRSF" id="PIRSF002741">
    <property type="entry name" value="MppA"/>
    <property type="match status" value="1"/>
</dbReference>
<dbReference type="GO" id="GO:0030288">
    <property type="term" value="C:outer membrane-bounded periplasmic space"/>
    <property type="evidence" value="ECO:0007669"/>
    <property type="project" value="UniProtKB-ARBA"/>
</dbReference>
<dbReference type="KEGG" id="tcy:Thicy_0752"/>
<organism evidence="6 7">
    <name type="scientific">Thiomicrospira cyclica (strain DSM 14477 / JCM 11371 / ALM1)</name>
    <name type="common">Thioalkalimicrobium cyclicum</name>
    <dbReference type="NCBI Taxonomy" id="717773"/>
    <lineage>
        <taxon>Bacteria</taxon>
        <taxon>Pseudomonadati</taxon>
        <taxon>Pseudomonadota</taxon>
        <taxon>Gammaproteobacteria</taxon>
        <taxon>Thiotrichales</taxon>
        <taxon>Piscirickettsiaceae</taxon>
        <taxon>Thiomicrospira</taxon>
    </lineage>
</organism>
<reference evidence="6 7" key="1">
    <citation type="submission" date="2011-05" db="EMBL/GenBank/DDBJ databases">
        <title>Complete sequence of Thioalkalimicrobium cyclicum ALM1.</title>
        <authorList>
            <consortium name="US DOE Joint Genome Institute"/>
            <person name="Lucas S."/>
            <person name="Han J."/>
            <person name="Lapidus A."/>
            <person name="Cheng J.-F."/>
            <person name="Goodwin L."/>
            <person name="Pitluck S."/>
            <person name="Peters L."/>
            <person name="Mikhailova N."/>
            <person name="Davenport K."/>
            <person name="Han C."/>
            <person name="Tapia R."/>
            <person name="Land M."/>
            <person name="Hauser L."/>
            <person name="Kyrpides N."/>
            <person name="Ivanova N."/>
            <person name="Pagani I."/>
            <person name="Kappler U."/>
            <person name="Woyke T."/>
        </authorList>
    </citation>
    <scope>NUCLEOTIDE SEQUENCE [LARGE SCALE GENOMIC DNA]</scope>
    <source>
        <strain evidence="7">DSM 14477 / JCM 11371 / ALM1</strain>
    </source>
</reference>
<dbReference type="InterPro" id="IPR006311">
    <property type="entry name" value="TAT_signal"/>
</dbReference>
<keyword evidence="4" id="KW-0732">Signal</keyword>
<dbReference type="GO" id="GO:1904680">
    <property type="term" value="F:peptide transmembrane transporter activity"/>
    <property type="evidence" value="ECO:0007669"/>
    <property type="project" value="TreeGrafter"/>
</dbReference>
<evidence type="ECO:0000256" key="2">
    <source>
        <dbReference type="ARBA" id="ARBA00005695"/>
    </source>
</evidence>
<dbReference type="CDD" id="cd00995">
    <property type="entry name" value="PBP2_NikA_DppA_OppA_like"/>
    <property type="match status" value="1"/>
</dbReference>
<keyword evidence="7" id="KW-1185">Reference proteome</keyword>
<name>F6DCD8_THICA</name>
<dbReference type="SUPFAM" id="SSF53850">
    <property type="entry name" value="Periplasmic binding protein-like II"/>
    <property type="match status" value="1"/>
</dbReference>
<dbReference type="AlphaFoldDB" id="F6DCD8"/>
<dbReference type="Gene3D" id="3.10.105.10">
    <property type="entry name" value="Dipeptide-binding Protein, Domain 3"/>
    <property type="match status" value="1"/>
</dbReference>
<evidence type="ECO:0000256" key="1">
    <source>
        <dbReference type="ARBA" id="ARBA00004196"/>
    </source>
</evidence>
<keyword evidence="3" id="KW-0813">Transport</keyword>
<evidence type="ECO:0000313" key="6">
    <source>
        <dbReference type="EMBL" id="AEG31524.1"/>
    </source>
</evidence>
<sequence length="510" mass="56554">MTLRSRVGRRDLLKLVGAGGLITGLTACQQASADNHLKMGITGRPRTLDPGRATDALSSRLNRLLYQALIDFDDSSKPQPSLADWDLISSTHYQFTLRQPLARFHNGQTLTAQDVVATYQRILDADFGSPHRGNLRNIARVQQDNDHQLSFLLHQPDPLFVSRLSLGILPADLIASGHNFGQNPVGSGPMRFISASEQGVMLEREDGIKVEFVVVTDALVRVLKLVRGELDLIQNDLSPELVAYCDQHPALKVGWQVGSNFAYIGMNMSDPLLANPLLRQAIAMGVDRQTIIHAMFKGQARLAGALLPPEHWAGHSGLTGVAYNPTQATAHITQLREMLGLSVNNLLPLSFKTSSDPTRIRIATLYQDQLRQIGIDLRIQSYDWGTFYSDIVQGRFQLFSLAWVGIKSPDIFDYVFASHALPPNGANRGRYQSTIADELITKAGQSPNMASQAYYYRALQAHLAEDLPVIPLWYENQYVVTGKNILGYQLHSDGRYDSLVKVRKIFTKSA</sequence>
<comment type="subcellular location">
    <subcellularLocation>
        <location evidence="1">Cell envelope</location>
    </subcellularLocation>
</comment>
<dbReference type="GO" id="GO:0043190">
    <property type="term" value="C:ATP-binding cassette (ABC) transporter complex"/>
    <property type="evidence" value="ECO:0007669"/>
    <property type="project" value="InterPro"/>
</dbReference>
<dbReference type="Pfam" id="PF00496">
    <property type="entry name" value="SBP_bac_5"/>
    <property type="match status" value="1"/>
</dbReference>
<dbReference type="PROSITE" id="PS51318">
    <property type="entry name" value="TAT"/>
    <property type="match status" value="1"/>
</dbReference>
<evidence type="ECO:0000256" key="3">
    <source>
        <dbReference type="ARBA" id="ARBA00022448"/>
    </source>
</evidence>
<dbReference type="InterPro" id="IPR000914">
    <property type="entry name" value="SBP_5_dom"/>
</dbReference>